<accession>A0A139SY36</accession>
<evidence type="ECO:0000256" key="6">
    <source>
        <dbReference type="ARBA" id="ARBA00022691"/>
    </source>
</evidence>
<evidence type="ECO:0000313" key="10">
    <source>
        <dbReference type="EMBL" id="KXU39384.1"/>
    </source>
</evidence>
<evidence type="ECO:0000256" key="4">
    <source>
        <dbReference type="ARBA" id="ARBA00022603"/>
    </source>
</evidence>
<dbReference type="Gene3D" id="3.40.50.150">
    <property type="entry name" value="Vaccinia Virus protein VP39"/>
    <property type="match status" value="1"/>
</dbReference>
<dbReference type="EMBL" id="LSZO01000008">
    <property type="protein sequence ID" value="KXU39384.1"/>
    <property type="molecule type" value="Genomic_DNA"/>
</dbReference>
<dbReference type="GO" id="GO:0009102">
    <property type="term" value="P:biotin biosynthetic process"/>
    <property type="evidence" value="ECO:0007669"/>
    <property type="project" value="UniProtKB-UniRule"/>
</dbReference>
<dbReference type="Pfam" id="PF08241">
    <property type="entry name" value="Methyltransf_11"/>
    <property type="match status" value="1"/>
</dbReference>
<dbReference type="PANTHER" id="PTHR13090:SF1">
    <property type="entry name" value="ARGININE-HYDROXYLASE NDUFAF5, MITOCHONDRIAL"/>
    <property type="match status" value="1"/>
</dbReference>
<gene>
    <name evidence="8" type="primary">bioC</name>
    <name evidence="10" type="ORF">AXE65_08740</name>
</gene>
<dbReference type="EC" id="2.1.1.197" evidence="3 8"/>
<dbReference type="RefSeq" id="WP_068386583.1">
    <property type="nucleotide sequence ID" value="NZ_LSZO01000008.1"/>
</dbReference>
<dbReference type="NCBIfam" id="TIGR02072">
    <property type="entry name" value="BioC"/>
    <property type="match status" value="1"/>
</dbReference>
<comment type="function">
    <text evidence="8">Converts the free carboxyl group of a malonyl-thioester to its methyl ester by transfer of a methyl group from S-adenosyl-L-methionine (SAM). It allows to synthesize pimeloyl-ACP via the fatty acid synthetic pathway.</text>
</comment>
<dbReference type="GO" id="GO:0032259">
    <property type="term" value="P:methylation"/>
    <property type="evidence" value="ECO:0007669"/>
    <property type="project" value="UniProtKB-KW"/>
</dbReference>
<dbReference type="InterPro" id="IPR013216">
    <property type="entry name" value="Methyltransf_11"/>
</dbReference>
<evidence type="ECO:0000256" key="7">
    <source>
        <dbReference type="ARBA" id="ARBA00022756"/>
    </source>
</evidence>
<reference evidence="10 11" key="1">
    <citation type="submission" date="2016-02" db="EMBL/GenBank/DDBJ databases">
        <authorList>
            <person name="Wen L."/>
            <person name="He K."/>
            <person name="Yang H."/>
        </authorList>
    </citation>
    <scope>NUCLEOTIDE SEQUENCE [LARGE SCALE GENOMIC DNA]</scope>
    <source>
        <strain evidence="10 11">CV58</strain>
    </source>
</reference>
<keyword evidence="5 8" id="KW-0808">Transferase</keyword>
<dbReference type="OrthoDB" id="9760689at2"/>
<dbReference type="AlphaFoldDB" id="A0A139SY36"/>
<dbReference type="SUPFAM" id="SSF53335">
    <property type="entry name" value="S-adenosyl-L-methionine-dependent methyltransferases"/>
    <property type="match status" value="1"/>
</dbReference>
<proteinExistence type="inferred from homology"/>
<organism evidence="10 11">
    <name type="scientific">Ventosimonas gracilis</name>
    <dbReference type="NCBI Taxonomy" id="1680762"/>
    <lineage>
        <taxon>Bacteria</taxon>
        <taxon>Pseudomonadati</taxon>
        <taxon>Pseudomonadota</taxon>
        <taxon>Gammaproteobacteria</taxon>
        <taxon>Pseudomonadales</taxon>
        <taxon>Ventosimonadaceae</taxon>
        <taxon>Ventosimonas</taxon>
    </lineage>
</organism>
<comment type="similarity">
    <text evidence="8">Belongs to the methyltransferase superfamily.</text>
</comment>
<evidence type="ECO:0000313" key="11">
    <source>
        <dbReference type="Proteomes" id="UP000072660"/>
    </source>
</evidence>
<keyword evidence="6 8" id="KW-0949">S-adenosyl-L-methionine</keyword>
<evidence type="ECO:0000259" key="9">
    <source>
        <dbReference type="Pfam" id="PF08241"/>
    </source>
</evidence>
<dbReference type="GO" id="GO:0008757">
    <property type="term" value="F:S-adenosylmethionine-dependent methyltransferase activity"/>
    <property type="evidence" value="ECO:0007669"/>
    <property type="project" value="InterPro"/>
</dbReference>
<dbReference type="CDD" id="cd02440">
    <property type="entry name" value="AdoMet_MTases"/>
    <property type="match status" value="1"/>
</dbReference>
<evidence type="ECO:0000256" key="8">
    <source>
        <dbReference type="HAMAP-Rule" id="MF_00835"/>
    </source>
</evidence>
<name>A0A139SY36_9GAMM</name>
<comment type="pathway">
    <text evidence="2 8">Cofactor biosynthesis; biotin biosynthesis.</text>
</comment>
<keyword evidence="7 8" id="KW-0093">Biotin biosynthesis</keyword>
<dbReference type="InterPro" id="IPR011814">
    <property type="entry name" value="BioC"/>
</dbReference>
<comment type="catalytic activity">
    <reaction evidence="1 8">
        <text>malonyl-[ACP] + S-adenosyl-L-methionine = malonyl-[ACP] methyl ester + S-adenosyl-L-homocysteine</text>
        <dbReference type="Rhea" id="RHEA:17105"/>
        <dbReference type="Rhea" id="RHEA-COMP:9623"/>
        <dbReference type="Rhea" id="RHEA-COMP:9954"/>
        <dbReference type="ChEBI" id="CHEBI:57856"/>
        <dbReference type="ChEBI" id="CHEBI:59789"/>
        <dbReference type="ChEBI" id="CHEBI:78449"/>
        <dbReference type="ChEBI" id="CHEBI:78845"/>
        <dbReference type="EC" id="2.1.1.197"/>
    </reaction>
</comment>
<dbReference type="UniPathway" id="UPA00078"/>
<dbReference type="InterPro" id="IPR050602">
    <property type="entry name" value="Malonyl-ACP_OMT"/>
</dbReference>
<keyword evidence="11" id="KW-1185">Reference proteome</keyword>
<protein>
    <recommendedName>
        <fullName evidence="3 8">Malonyl-[acyl-carrier protein] O-methyltransferase</fullName>
        <shortName evidence="8">Malonyl-ACP O-methyltransferase</shortName>
        <ecNumber evidence="3 8">2.1.1.197</ecNumber>
    </recommendedName>
    <alternativeName>
        <fullName evidence="8">Biotin synthesis protein BioC</fullName>
    </alternativeName>
</protein>
<dbReference type="HAMAP" id="MF_00835">
    <property type="entry name" value="BioC"/>
    <property type="match status" value="1"/>
</dbReference>
<dbReference type="InterPro" id="IPR029063">
    <property type="entry name" value="SAM-dependent_MTases_sf"/>
</dbReference>
<dbReference type="PANTHER" id="PTHR13090">
    <property type="entry name" value="ARGININE-HYDROXYLASE NDUFAF5, MITOCHONDRIAL"/>
    <property type="match status" value="1"/>
</dbReference>
<sequence length="275" mass="30007">MPDKRQIAASFSRAAPTYDSAAAFQREVGERLLNLLPVSPASEEWRKNAVVEEGAGEKVQSWLDIGCGSGHFTRLLAARYPKSQGYALDIAQGMLHHAKSQGGAEHWIAADAENLPFSEGSFDLLFSNLCLQWCKNLEQVLSEAGRTLRPGGLLAFTSLASGTLAELNAAWQAADHFTHVNRFRAFAGYQAICRASDFKLHHLSCHAELHHYPTLRKLTGELKALGAHNLSPNRPPGLGGRARFAAMTRAYQQKQCAKGLPATWQVVYAVLGKAT</sequence>
<comment type="caution">
    <text evidence="10">The sequence shown here is derived from an EMBL/GenBank/DDBJ whole genome shotgun (WGS) entry which is preliminary data.</text>
</comment>
<dbReference type="GO" id="GO:0010340">
    <property type="term" value="F:carboxyl-O-methyltransferase activity"/>
    <property type="evidence" value="ECO:0007669"/>
    <property type="project" value="UniProtKB-UniRule"/>
</dbReference>
<feature type="domain" description="Methyltransferase type 11" evidence="9">
    <location>
        <begin position="63"/>
        <end position="156"/>
    </location>
</feature>
<dbReference type="GO" id="GO:0102130">
    <property type="term" value="F:malonyl-CoA methyltransferase activity"/>
    <property type="evidence" value="ECO:0007669"/>
    <property type="project" value="UniProtKB-EC"/>
</dbReference>
<evidence type="ECO:0000256" key="5">
    <source>
        <dbReference type="ARBA" id="ARBA00022679"/>
    </source>
</evidence>
<evidence type="ECO:0000256" key="3">
    <source>
        <dbReference type="ARBA" id="ARBA00012327"/>
    </source>
</evidence>
<evidence type="ECO:0000256" key="2">
    <source>
        <dbReference type="ARBA" id="ARBA00004746"/>
    </source>
</evidence>
<dbReference type="Proteomes" id="UP000072660">
    <property type="component" value="Unassembled WGS sequence"/>
</dbReference>
<keyword evidence="4 8" id="KW-0489">Methyltransferase</keyword>
<evidence type="ECO:0000256" key="1">
    <source>
        <dbReference type="ARBA" id="ARBA00000852"/>
    </source>
</evidence>